<organism evidence="1 2">
    <name type="scientific">Candidatus Woesebacteria bacterium GW2011_GWB1_40_12</name>
    <dbReference type="NCBI Taxonomy" id="1618576"/>
    <lineage>
        <taxon>Bacteria</taxon>
        <taxon>Candidatus Woeseibacteriota</taxon>
    </lineage>
</organism>
<accession>A0A0G0TW60</accession>
<reference evidence="1 2" key="1">
    <citation type="journal article" date="2015" name="Nature">
        <title>rRNA introns, odd ribosomes, and small enigmatic genomes across a large radiation of phyla.</title>
        <authorList>
            <person name="Brown C.T."/>
            <person name="Hug L.A."/>
            <person name="Thomas B.C."/>
            <person name="Sharon I."/>
            <person name="Castelle C.J."/>
            <person name="Singh A."/>
            <person name="Wilkins M.J."/>
            <person name="Williams K.H."/>
            <person name="Banfield J.F."/>
        </authorList>
    </citation>
    <scope>NUCLEOTIDE SEQUENCE [LARGE SCALE GENOMIC DNA]</scope>
</reference>
<sequence length="108" mass="12400">MDSTTERTGDKARDEQVELRYFEERLAKSPQEVRERYSGILLDEQLRLAKENKGRPVKVSLDVREHFLNMAISGRDVDSVRMSRNMAKYWEAATSKDGRPPIGGAQDD</sequence>
<evidence type="ECO:0000313" key="1">
    <source>
        <dbReference type="EMBL" id="KKR42187.1"/>
    </source>
</evidence>
<evidence type="ECO:0000313" key="2">
    <source>
        <dbReference type="Proteomes" id="UP000034215"/>
    </source>
</evidence>
<gene>
    <name evidence="1" type="ORF">UT76_C0024G0005</name>
</gene>
<comment type="caution">
    <text evidence="1">The sequence shown here is derived from an EMBL/GenBank/DDBJ whole genome shotgun (WGS) entry which is preliminary data.</text>
</comment>
<name>A0A0G0TW60_9BACT</name>
<protein>
    <submittedName>
        <fullName evidence="1">Uncharacterized protein</fullName>
    </submittedName>
</protein>
<dbReference type="AlphaFoldDB" id="A0A0G0TW60"/>
<dbReference type="Proteomes" id="UP000034215">
    <property type="component" value="Unassembled WGS sequence"/>
</dbReference>
<proteinExistence type="predicted"/>
<dbReference type="EMBL" id="LBYA01000024">
    <property type="protein sequence ID" value="KKR42187.1"/>
    <property type="molecule type" value="Genomic_DNA"/>
</dbReference>